<dbReference type="InterPro" id="IPR058083">
    <property type="entry name" value="LIC_11090-like"/>
</dbReference>
<evidence type="ECO:0000313" key="2">
    <source>
        <dbReference type="Proteomes" id="UP000297891"/>
    </source>
</evidence>
<accession>A0A2M9Y449</accession>
<dbReference type="Proteomes" id="UP000297891">
    <property type="component" value="Unassembled WGS sequence"/>
</dbReference>
<dbReference type="EMBL" id="RQFP01000001">
    <property type="protein sequence ID" value="TGK96464.1"/>
    <property type="molecule type" value="Genomic_DNA"/>
</dbReference>
<protein>
    <submittedName>
        <fullName evidence="1">Uncharacterized protein</fullName>
    </submittedName>
</protein>
<gene>
    <name evidence="1" type="ORF">EHQ30_07630</name>
</gene>
<keyword evidence="2" id="KW-1185">Reference proteome</keyword>
<proteinExistence type="predicted"/>
<reference evidence="1" key="1">
    <citation type="journal article" date="2019" name="PLoS Negl. Trop. Dis.">
        <title>Revisiting the worldwide diversity of Leptospira species in the environment.</title>
        <authorList>
            <person name="Vincent A.T."/>
            <person name="Schiettekatte O."/>
            <person name="Bourhy P."/>
            <person name="Veyrier F.J."/>
            <person name="Picardeau M."/>
        </authorList>
    </citation>
    <scope>NUCLEOTIDE SEQUENCE [LARGE SCALE GENOMIC DNA]</scope>
    <source>
        <strain evidence="1">201800277</strain>
    </source>
</reference>
<dbReference type="OrthoDB" id="335838at2"/>
<evidence type="ECO:0000313" key="1">
    <source>
        <dbReference type="EMBL" id="TGK96464.1"/>
    </source>
</evidence>
<dbReference type="RefSeq" id="WP_100789645.1">
    <property type="nucleotide sequence ID" value="NZ_NPDQ01000002.1"/>
</dbReference>
<name>A0A2M9Y449_9LEPT</name>
<sequence>MKRSLQIVSVLILLPFIGKILFLETGLLAQSMYQLSMICHCNHGSKNEIHKEESSPTNRITCHLTKGNGLHPCSCTKRKSATKTLQSQSMNPSFNCETQFIQLITYDTIILSFFIGSHLPSGFSHLPYKPPRNLPS</sequence>
<dbReference type="NCBIfam" id="NF047775">
    <property type="entry name" value="LIC_11090_fam"/>
    <property type="match status" value="1"/>
</dbReference>
<comment type="caution">
    <text evidence="1">The sequence shown here is derived from an EMBL/GenBank/DDBJ whole genome shotgun (WGS) entry which is preliminary data.</text>
</comment>
<dbReference type="AlphaFoldDB" id="A0A2M9Y449"/>
<organism evidence="1 2">
    <name type="scientific">Leptospira brenneri</name>
    <dbReference type="NCBI Taxonomy" id="2023182"/>
    <lineage>
        <taxon>Bacteria</taxon>
        <taxon>Pseudomonadati</taxon>
        <taxon>Spirochaetota</taxon>
        <taxon>Spirochaetia</taxon>
        <taxon>Leptospirales</taxon>
        <taxon>Leptospiraceae</taxon>
        <taxon>Leptospira</taxon>
    </lineage>
</organism>